<accession>A0A077ZT06</accession>
<dbReference type="Gene3D" id="3.40.50.1820">
    <property type="entry name" value="alpha/beta hydrolase"/>
    <property type="match status" value="1"/>
</dbReference>
<evidence type="ECO:0000313" key="2">
    <source>
        <dbReference type="EMBL" id="CDW73017.1"/>
    </source>
</evidence>
<name>A0A077ZT06_STYLE</name>
<dbReference type="PANTHER" id="PTHR11614">
    <property type="entry name" value="PHOSPHOLIPASE-RELATED"/>
    <property type="match status" value="1"/>
</dbReference>
<dbReference type="SUPFAM" id="SSF53474">
    <property type="entry name" value="alpha/beta-Hydrolases"/>
    <property type="match status" value="1"/>
</dbReference>
<dbReference type="InParanoid" id="A0A077ZT06"/>
<dbReference type="FunCoup" id="A0A077ZT06">
    <property type="interactions" value="25"/>
</dbReference>
<dbReference type="InterPro" id="IPR029058">
    <property type="entry name" value="AB_hydrolase_fold"/>
</dbReference>
<gene>
    <name evidence="2" type="primary">Contig16648.g17733</name>
    <name evidence="2" type="ORF">STYLEM_1985</name>
</gene>
<dbReference type="InterPro" id="IPR051044">
    <property type="entry name" value="MAG_DAG_Lipase"/>
</dbReference>
<dbReference type="EMBL" id="CCKQ01001914">
    <property type="protein sequence ID" value="CDW73017.1"/>
    <property type="molecule type" value="Genomic_DNA"/>
</dbReference>
<dbReference type="AlphaFoldDB" id="A0A077ZT06"/>
<sequence length="315" mass="36371">MIVQEQETILSRFLKVEQQQFPIQDPIDLRVNSFGGTVKLHTVEYPNEGELKGILFVFLGFGAYIDFHGVHLKQFAKAGFRVFGMDRQGFGSSEGNRGDIGPNQVQDQLDFVDAVVQQYSLQDEKKYLFGISLGGLLSTRMIQLRPNYFSGVILCVPWFQNHESVKIQGLKRLLLRVIGNLFWEKEIPTKSRTHEFDEYQEYIRKNDQKIVVNLKYSTVNECMNLQDTVATEIEKLNDTAVFMAVAENDWSVSNEKIDEVFSNNNHSLKKKVLYKDAIHAFMQPIEDYITRQSSIDSKKNIKMVHLYQSESNHDQ</sequence>
<dbReference type="InterPro" id="IPR022742">
    <property type="entry name" value="Hydrolase_4"/>
</dbReference>
<protein>
    <recommendedName>
        <fullName evidence="1">Serine aminopeptidase S33 domain-containing protein</fullName>
    </recommendedName>
</protein>
<proteinExistence type="predicted"/>
<organism evidence="2 3">
    <name type="scientific">Stylonychia lemnae</name>
    <name type="common">Ciliate</name>
    <dbReference type="NCBI Taxonomy" id="5949"/>
    <lineage>
        <taxon>Eukaryota</taxon>
        <taxon>Sar</taxon>
        <taxon>Alveolata</taxon>
        <taxon>Ciliophora</taxon>
        <taxon>Intramacronucleata</taxon>
        <taxon>Spirotrichea</taxon>
        <taxon>Stichotrichia</taxon>
        <taxon>Sporadotrichida</taxon>
        <taxon>Oxytrichidae</taxon>
        <taxon>Stylonychinae</taxon>
        <taxon>Stylonychia</taxon>
    </lineage>
</organism>
<dbReference type="Pfam" id="PF12146">
    <property type="entry name" value="Hydrolase_4"/>
    <property type="match status" value="1"/>
</dbReference>
<dbReference type="OrthoDB" id="407812at2759"/>
<evidence type="ECO:0000259" key="1">
    <source>
        <dbReference type="Pfam" id="PF12146"/>
    </source>
</evidence>
<evidence type="ECO:0000313" key="3">
    <source>
        <dbReference type="Proteomes" id="UP000039865"/>
    </source>
</evidence>
<dbReference type="Proteomes" id="UP000039865">
    <property type="component" value="Unassembled WGS sequence"/>
</dbReference>
<reference evidence="2 3" key="1">
    <citation type="submission" date="2014-06" db="EMBL/GenBank/DDBJ databases">
        <authorList>
            <person name="Swart Estienne"/>
        </authorList>
    </citation>
    <scope>NUCLEOTIDE SEQUENCE [LARGE SCALE GENOMIC DNA]</scope>
    <source>
        <strain evidence="2 3">130c</strain>
    </source>
</reference>
<feature type="domain" description="Serine aminopeptidase S33" evidence="1">
    <location>
        <begin position="50"/>
        <end position="282"/>
    </location>
</feature>
<keyword evidence="3" id="KW-1185">Reference proteome</keyword>